<organism evidence="2 3">
    <name type="scientific">Phialocephala subalpina</name>
    <dbReference type="NCBI Taxonomy" id="576137"/>
    <lineage>
        <taxon>Eukaryota</taxon>
        <taxon>Fungi</taxon>
        <taxon>Dikarya</taxon>
        <taxon>Ascomycota</taxon>
        <taxon>Pezizomycotina</taxon>
        <taxon>Leotiomycetes</taxon>
        <taxon>Helotiales</taxon>
        <taxon>Mollisiaceae</taxon>
        <taxon>Phialocephala</taxon>
        <taxon>Phialocephala fortinii species complex</taxon>
    </lineage>
</organism>
<reference evidence="2 3" key="1">
    <citation type="submission" date="2016-03" db="EMBL/GenBank/DDBJ databases">
        <authorList>
            <person name="Ploux O."/>
        </authorList>
    </citation>
    <scope>NUCLEOTIDE SEQUENCE [LARGE SCALE GENOMIC DNA]</scope>
    <source>
        <strain evidence="2 3">UAMH 11012</strain>
    </source>
</reference>
<feature type="compositionally biased region" description="Gly residues" evidence="1">
    <location>
        <begin position="233"/>
        <end position="245"/>
    </location>
</feature>
<feature type="compositionally biased region" description="Gly residues" evidence="1">
    <location>
        <begin position="271"/>
        <end position="293"/>
    </location>
</feature>
<keyword evidence="3" id="KW-1185">Reference proteome</keyword>
<name>A0A1L7X7X0_9HELO</name>
<evidence type="ECO:0000256" key="1">
    <source>
        <dbReference type="SAM" id="MobiDB-lite"/>
    </source>
</evidence>
<protein>
    <submittedName>
        <fullName evidence="2">Uncharacterized protein</fullName>
    </submittedName>
</protein>
<feature type="compositionally biased region" description="Low complexity" evidence="1">
    <location>
        <begin position="166"/>
        <end position="201"/>
    </location>
</feature>
<dbReference type="EMBL" id="FJOG01000017">
    <property type="protein sequence ID" value="CZR61106.1"/>
    <property type="molecule type" value="Genomic_DNA"/>
</dbReference>
<feature type="compositionally biased region" description="Low complexity" evidence="1">
    <location>
        <begin position="54"/>
        <end position="67"/>
    </location>
</feature>
<dbReference type="Proteomes" id="UP000184330">
    <property type="component" value="Unassembled WGS sequence"/>
</dbReference>
<evidence type="ECO:0000313" key="3">
    <source>
        <dbReference type="Proteomes" id="UP000184330"/>
    </source>
</evidence>
<evidence type="ECO:0000313" key="2">
    <source>
        <dbReference type="EMBL" id="CZR61106.1"/>
    </source>
</evidence>
<feature type="region of interest" description="Disordered" evidence="1">
    <location>
        <begin position="164"/>
        <end position="310"/>
    </location>
</feature>
<accession>A0A1L7X7X0</accession>
<dbReference type="AlphaFoldDB" id="A0A1L7X7X0"/>
<sequence>MHKALSPRSLLKGSRTYDATNTVGMAEQTSREPRVAKRRLGLGPNMMALEWISPASSPTATPPTQTSKNSSLKQKRKPRKRFPRHPPPLILPPIRLSTAHFRPWCWSPSFSLHPFQQTRTDAKTSFTYILTFTLAVTRILSYRYTPNTNIQKLVFEAEEKTKKAFSSSSSSADSTSNSSLHRTLSSNNSNNPSPPTTVVVPGMGIMLGQYPSDGRGIDIEAQTDPRISNGSRGTAGLGGGEGISGGPPPYMPSPTSRSGLDTAAAAAAVVGGRGSEGESGGEGGVAGTGGGEGSTIPGYGKDQEFPGLEG</sequence>
<gene>
    <name evidence="2" type="ORF">PAC_11002</name>
</gene>
<feature type="region of interest" description="Disordered" evidence="1">
    <location>
        <begin position="54"/>
        <end position="89"/>
    </location>
</feature>
<feature type="compositionally biased region" description="Basic residues" evidence="1">
    <location>
        <begin position="73"/>
        <end position="84"/>
    </location>
</feature>
<proteinExistence type="predicted"/>
<feature type="region of interest" description="Disordered" evidence="1">
    <location>
        <begin position="1"/>
        <end position="37"/>
    </location>
</feature>